<protein>
    <submittedName>
        <fullName evidence="1">Uncharacterized protein</fullName>
    </submittedName>
</protein>
<accession>A0A9P5YGX5</accession>
<dbReference type="EMBL" id="MU150229">
    <property type="protein sequence ID" value="KAF9469697.1"/>
    <property type="molecule type" value="Genomic_DNA"/>
</dbReference>
<dbReference type="AlphaFoldDB" id="A0A9P5YGX5"/>
<organism evidence="1 2">
    <name type="scientific">Collybia nuda</name>
    <dbReference type="NCBI Taxonomy" id="64659"/>
    <lineage>
        <taxon>Eukaryota</taxon>
        <taxon>Fungi</taxon>
        <taxon>Dikarya</taxon>
        <taxon>Basidiomycota</taxon>
        <taxon>Agaricomycotina</taxon>
        <taxon>Agaricomycetes</taxon>
        <taxon>Agaricomycetidae</taxon>
        <taxon>Agaricales</taxon>
        <taxon>Tricholomatineae</taxon>
        <taxon>Clitocybaceae</taxon>
        <taxon>Collybia</taxon>
    </lineage>
</organism>
<evidence type="ECO:0000313" key="2">
    <source>
        <dbReference type="Proteomes" id="UP000807353"/>
    </source>
</evidence>
<dbReference type="OrthoDB" id="3201641at2759"/>
<comment type="caution">
    <text evidence="1">The sequence shown here is derived from an EMBL/GenBank/DDBJ whole genome shotgun (WGS) entry which is preliminary data.</text>
</comment>
<reference evidence="1" key="1">
    <citation type="submission" date="2020-11" db="EMBL/GenBank/DDBJ databases">
        <authorList>
            <consortium name="DOE Joint Genome Institute"/>
            <person name="Ahrendt S."/>
            <person name="Riley R."/>
            <person name="Andreopoulos W."/>
            <person name="Labutti K."/>
            <person name="Pangilinan J."/>
            <person name="Ruiz-Duenas F.J."/>
            <person name="Barrasa J.M."/>
            <person name="Sanchez-Garcia M."/>
            <person name="Camarero S."/>
            <person name="Miyauchi S."/>
            <person name="Serrano A."/>
            <person name="Linde D."/>
            <person name="Babiker R."/>
            <person name="Drula E."/>
            <person name="Ayuso-Fernandez I."/>
            <person name="Pacheco R."/>
            <person name="Padilla G."/>
            <person name="Ferreira P."/>
            <person name="Barriuso J."/>
            <person name="Kellner H."/>
            <person name="Castanera R."/>
            <person name="Alfaro M."/>
            <person name="Ramirez L."/>
            <person name="Pisabarro A.G."/>
            <person name="Kuo A."/>
            <person name="Tritt A."/>
            <person name="Lipzen A."/>
            <person name="He G."/>
            <person name="Yan M."/>
            <person name="Ng V."/>
            <person name="Cullen D."/>
            <person name="Martin F."/>
            <person name="Rosso M.-N."/>
            <person name="Henrissat B."/>
            <person name="Hibbett D."/>
            <person name="Martinez A.T."/>
            <person name="Grigoriev I.V."/>
        </authorList>
    </citation>
    <scope>NUCLEOTIDE SEQUENCE</scope>
    <source>
        <strain evidence="1">CBS 247.69</strain>
    </source>
</reference>
<dbReference type="Proteomes" id="UP000807353">
    <property type="component" value="Unassembled WGS sequence"/>
</dbReference>
<proteinExistence type="predicted"/>
<evidence type="ECO:0000313" key="1">
    <source>
        <dbReference type="EMBL" id="KAF9469697.1"/>
    </source>
</evidence>
<dbReference type="Gene3D" id="3.30.450.30">
    <property type="entry name" value="Dynein light chain 2a, cytoplasmic"/>
    <property type="match status" value="1"/>
</dbReference>
<keyword evidence="2" id="KW-1185">Reference proteome</keyword>
<dbReference type="SUPFAM" id="SSF103196">
    <property type="entry name" value="Roadblock/LC7 domain"/>
    <property type="match status" value="1"/>
</dbReference>
<gene>
    <name evidence="1" type="ORF">BDZ94DRAFT_1243052</name>
</gene>
<name>A0A9P5YGX5_9AGAR</name>
<sequence>MLVLSTLHNLLSQVLYLPHLHTAILFTPAGQLVSVATDAARPKDEIRVVVGLAGEIWQETRQQGFGMVDSELGRIMVLPVDEVPQEPVQSQPPLQISEGEDHQPLMLLALNSTAAVDWEELQTKGRVLASHLAKPLSRYREYLAIARPVLPTSTTTSPPPRS</sequence>